<dbReference type="HOGENOM" id="CLU_1905453_0_0_9"/>
<proteinExistence type="predicted"/>
<dbReference type="AlphaFoldDB" id="A0A0H2VGY5"/>
<accession>A0A0H2VGY5</accession>
<evidence type="ECO:0000313" key="2">
    <source>
        <dbReference type="EMBL" id="AAO05132.1"/>
    </source>
</evidence>
<feature type="transmembrane region" description="Helical" evidence="1">
    <location>
        <begin position="67"/>
        <end position="85"/>
    </location>
</feature>
<dbReference type="OrthoDB" id="2406185at2"/>
<dbReference type="Proteomes" id="UP000001411">
    <property type="component" value="Chromosome"/>
</dbReference>
<dbReference type="GeneID" id="50018392"/>
<gene>
    <name evidence="2" type="ordered locus">SE_1533</name>
</gene>
<dbReference type="PATRIC" id="fig|176280.10.peg.1498"/>
<protein>
    <submittedName>
        <fullName evidence="2">Uncharacterized protein</fullName>
    </submittedName>
</protein>
<feature type="transmembrane region" description="Helical" evidence="1">
    <location>
        <begin position="97"/>
        <end position="122"/>
    </location>
</feature>
<organism evidence="2 3">
    <name type="scientific">Staphylococcus epidermidis (strain ATCC 12228 / FDA PCI 1200)</name>
    <dbReference type="NCBI Taxonomy" id="176280"/>
    <lineage>
        <taxon>Bacteria</taxon>
        <taxon>Bacillati</taxon>
        <taxon>Bacillota</taxon>
        <taxon>Bacilli</taxon>
        <taxon>Bacillales</taxon>
        <taxon>Staphylococcaceae</taxon>
        <taxon>Staphylococcus</taxon>
    </lineage>
</organism>
<keyword evidence="1" id="KW-0472">Membrane</keyword>
<evidence type="ECO:0000256" key="1">
    <source>
        <dbReference type="SAM" id="Phobius"/>
    </source>
</evidence>
<name>A0A0H2VGY5_STAES</name>
<keyword evidence="1" id="KW-0812">Transmembrane</keyword>
<feature type="transmembrane region" description="Helical" evidence="1">
    <location>
        <begin position="6"/>
        <end position="33"/>
    </location>
</feature>
<reference evidence="2 3" key="1">
    <citation type="journal article" date="2003" name="Mol. Microbiol.">
        <title>Genome-based analysis of virulence genes in a non-biofilm-forming Staphylococcus epidermidis strain (ATCC 12228).</title>
        <authorList>
            <person name="Zhang Y.Q."/>
            <person name="Ren S.X."/>
            <person name="Li H.L."/>
            <person name="Wang Y.X."/>
            <person name="Fu G."/>
            <person name="Yang J."/>
            <person name="Qin Z.Q."/>
            <person name="Miao Y.G."/>
            <person name="Wang W.Y."/>
            <person name="Chen R.S."/>
            <person name="Shen Y."/>
            <person name="Chen Z."/>
            <person name="Yuan Z.H."/>
            <person name="Zhao G.P."/>
            <person name="Qu D."/>
            <person name="Danchin A."/>
            <person name="Wen Y.M."/>
        </authorList>
    </citation>
    <scope>NUCLEOTIDE SEQUENCE [LARGE SCALE GENOMIC DNA]</scope>
    <source>
        <strain evidence="3">ATCC 12228 / FDA PCI 1200</strain>
    </source>
</reference>
<evidence type="ECO:0000313" key="3">
    <source>
        <dbReference type="Proteomes" id="UP000001411"/>
    </source>
</evidence>
<dbReference type="KEGG" id="sep:SE_1533"/>
<dbReference type="eggNOG" id="ENOG503057G">
    <property type="taxonomic scope" value="Bacteria"/>
</dbReference>
<dbReference type="RefSeq" id="WP_001829818.1">
    <property type="nucleotide sequence ID" value="NC_004461.1"/>
</dbReference>
<dbReference type="EMBL" id="AE015929">
    <property type="protein sequence ID" value="AAO05132.1"/>
    <property type="molecule type" value="Genomic_DNA"/>
</dbReference>
<sequence>MLRKYWIHFVIVTVIVSLISIKGFPLALGALYLPLLFKIVQLQLNLSKGLIDNVNVHTFIKSNQSGVVISVICCLLITGVLTYTLDDFYNELPGFLGVLVSISPVTLTIGVILFVLTAIAIVQATKAKYQQSKN</sequence>
<keyword evidence="1" id="KW-1133">Transmembrane helix</keyword>